<proteinExistence type="predicted"/>
<reference evidence="1 2" key="1">
    <citation type="submission" date="2016-03" db="EMBL/GenBank/DDBJ databases">
        <title>Complete genome sequence of Pedobacter cryoconitis PAMC 27485.</title>
        <authorList>
            <person name="Lee J."/>
            <person name="Kim O.-S."/>
        </authorList>
    </citation>
    <scope>NUCLEOTIDE SEQUENCE [LARGE SCALE GENOMIC DNA]</scope>
    <source>
        <strain evidence="1 2">PAMC 27485</strain>
    </source>
</reference>
<sequence length="64" mass="7017">MQALNPVHPKKKLVPKGARLKWTPLVKVESVSLQGKIIVGKVVKGNVGVIKIEGNNIKHKFLIP</sequence>
<name>A0A127VER9_9SPHI</name>
<accession>A0A127VER9</accession>
<protein>
    <submittedName>
        <fullName evidence="1">Uncharacterized protein</fullName>
    </submittedName>
</protein>
<gene>
    <name evidence="1" type="ORF">AY601_2949</name>
</gene>
<evidence type="ECO:0000313" key="1">
    <source>
        <dbReference type="EMBL" id="AMP99823.1"/>
    </source>
</evidence>
<dbReference type="Proteomes" id="UP000071561">
    <property type="component" value="Chromosome"/>
</dbReference>
<evidence type="ECO:0000313" key="2">
    <source>
        <dbReference type="Proteomes" id="UP000071561"/>
    </source>
</evidence>
<dbReference type="KEGG" id="pcm:AY601_2949"/>
<dbReference type="AlphaFoldDB" id="A0A127VER9"/>
<dbReference type="EMBL" id="CP014504">
    <property type="protein sequence ID" value="AMP99823.1"/>
    <property type="molecule type" value="Genomic_DNA"/>
</dbReference>
<organism evidence="1 2">
    <name type="scientific">Pedobacter cryoconitis</name>
    <dbReference type="NCBI Taxonomy" id="188932"/>
    <lineage>
        <taxon>Bacteria</taxon>
        <taxon>Pseudomonadati</taxon>
        <taxon>Bacteroidota</taxon>
        <taxon>Sphingobacteriia</taxon>
        <taxon>Sphingobacteriales</taxon>
        <taxon>Sphingobacteriaceae</taxon>
        <taxon>Pedobacter</taxon>
    </lineage>
</organism>
<dbReference type="PATRIC" id="fig|188932.3.peg.3078"/>
<dbReference type="RefSeq" id="WP_068402329.1">
    <property type="nucleotide sequence ID" value="NZ_CP014504.1"/>
</dbReference>
<keyword evidence="2" id="KW-1185">Reference proteome</keyword>